<keyword evidence="2" id="KW-0732">Signal</keyword>
<comment type="caution">
    <text evidence="3">The sequence shown here is derived from an EMBL/GenBank/DDBJ whole genome shotgun (WGS) entry which is preliminary data.</text>
</comment>
<proteinExistence type="predicted"/>
<name>A0A9E3HB56_9NOST</name>
<protein>
    <recommendedName>
        <fullName evidence="5">Lipoprotein</fullName>
    </recommendedName>
</protein>
<sequence length="169" mass="18007">MQYLNLSFVFLASVGLVFLGACSNSNQTATTDNNTSSNTSVSSNSGSVSPTASASPAAKTNNEHGASKGGQVVETGTYHLEFVPEKEASATHMDLYLLKGDNHETVPDAKVTAQVQLPDGKQKSIPMTYEANGKHYTAKLTEKATGQYQVKVIADLKGEKVNGRFTFNQ</sequence>
<evidence type="ECO:0000313" key="4">
    <source>
        <dbReference type="Proteomes" id="UP000813215"/>
    </source>
</evidence>
<dbReference type="AlphaFoldDB" id="A0A9E3HB56"/>
<evidence type="ECO:0000256" key="2">
    <source>
        <dbReference type="SAM" id="SignalP"/>
    </source>
</evidence>
<organism evidence="3 4">
    <name type="scientific">Pelatocladus maniniholoensis HA4357-MV3</name>
    <dbReference type="NCBI Taxonomy" id="1117104"/>
    <lineage>
        <taxon>Bacteria</taxon>
        <taxon>Bacillati</taxon>
        <taxon>Cyanobacteriota</taxon>
        <taxon>Cyanophyceae</taxon>
        <taxon>Nostocales</taxon>
        <taxon>Nostocaceae</taxon>
        <taxon>Pelatocladus</taxon>
    </lineage>
</organism>
<feature type="region of interest" description="Disordered" evidence="1">
    <location>
        <begin position="28"/>
        <end position="71"/>
    </location>
</feature>
<evidence type="ECO:0008006" key="5">
    <source>
        <dbReference type="Google" id="ProtNLM"/>
    </source>
</evidence>
<gene>
    <name evidence="3" type="ORF">KME28_19590</name>
</gene>
<reference evidence="3" key="2">
    <citation type="journal article" date="2022" name="Microbiol. Resour. Announc.">
        <title>Metagenome Sequencing to Explore Phylogenomics of Terrestrial Cyanobacteria.</title>
        <authorList>
            <person name="Ward R.D."/>
            <person name="Stajich J.E."/>
            <person name="Johansen J.R."/>
            <person name="Huntemann M."/>
            <person name="Clum A."/>
            <person name="Foster B."/>
            <person name="Foster B."/>
            <person name="Roux S."/>
            <person name="Palaniappan K."/>
            <person name="Varghese N."/>
            <person name="Mukherjee S."/>
            <person name="Reddy T.B.K."/>
            <person name="Daum C."/>
            <person name="Copeland A."/>
            <person name="Chen I.A."/>
            <person name="Ivanova N.N."/>
            <person name="Kyrpides N.C."/>
            <person name="Shapiro N."/>
            <person name="Eloe-Fadrosh E.A."/>
            <person name="Pietrasiak N."/>
        </authorList>
    </citation>
    <scope>NUCLEOTIDE SEQUENCE</scope>
    <source>
        <strain evidence="3">HA4357-MV3</strain>
    </source>
</reference>
<evidence type="ECO:0000256" key="1">
    <source>
        <dbReference type="SAM" id="MobiDB-lite"/>
    </source>
</evidence>
<feature type="compositionally biased region" description="Low complexity" evidence="1">
    <location>
        <begin position="28"/>
        <end position="60"/>
    </location>
</feature>
<accession>A0A9E3HB56</accession>
<feature type="signal peptide" evidence="2">
    <location>
        <begin position="1"/>
        <end position="28"/>
    </location>
</feature>
<dbReference type="Proteomes" id="UP000813215">
    <property type="component" value="Unassembled WGS sequence"/>
</dbReference>
<dbReference type="EMBL" id="JAHHHW010000115">
    <property type="protein sequence ID" value="MBW4433852.1"/>
    <property type="molecule type" value="Genomic_DNA"/>
</dbReference>
<feature type="chain" id="PRO_5038674194" description="Lipoprotein" evidence="2">
    <location>
        <begin position="29"/>
        <end position="169"/>
    </location>
</feature>
<reference evidence="3" key="1">
    <citation type="submission" date="2021-05" db="EMBL/GenBank/DDBJ databases">
        <authorList>
            <person name="Pietrasiak N."/>
            <person name="Ward R."/>
            <person name="Stajich J.E."/>
            <person name="Kurbessoian T."/>
        </authorList>
    </citation>
    <scope>NUCLEOTIDE SEQUENCE</scope>
    <source>
        <strain evidence="3">HA4357-MV3</strain>
    </source>
</reference>
<evidence type="ECO:0000313" key="3">
    <source>
        <dbReference type="EMBL" id="MBW4433852.1"/>
    </source>
</evidence>